<dbReference type="InterPro" id="IPR012373">
    <property type="entry name" value="Ferrdict_sens_TM"/>
</dbReference>
<dbReference type="Pfam" id="PF16220">
    <property type="entry name" value="DUF4880"/>
    <property type="match status" value="1"/>
</dbReference>
<evidence type="ECO:0000313" key="4">
    <source>
        <dbReference type="EMBL" id="NGM50721.1"/>
    </source>
</evidence>
<sequence length="334" mass="35698">MGREAGSRREAVRAAAAEWAVRLSDPACASDVRAAFEAWRAESFEHEAAFEREHAAWERTERLRAFKPGGLASGAKPDADLLAPEDAPRRAFDRRSPWTMMAALAAVAGVVGTGVMTATASTAYATDIGERRVVVLADNSRIELNTDSKVVVRYRGGVREVKLVKGEALFEAAADARPFVVKARDARIATTGGELSVRLGAENAAVTVRRGAAQVEPDGDGPARETKVAAGTAMVYGPGGSHAQPLSDAEIDRALAWRQGAIALNGQSLSQAVAEFNRYNRRKVRIADPSIADLRLAGYFQSTEPMAFVTAVTHTFPVRVSEGEDGVIRLARKG</sequence>
<dbReference type="PANTHER" id="PTHR30273:SF2">
    <property type="entry name" value="PROTEIN FECR"/>
    <property type="match status" value="1"/>
</dbReference>
<evidence type="ECO:0000259" key="3">
    <source>
        <dbReference type="Pfam" id="PF16220"/>
    </source>
</evidence>
<proteinExistence type="predicted"/>
<dbReference type="AlphaFoldDB" id="A0A6G4QYV0"/>
<keyword evidence="1" id="KW-0472">Membrane</keyword>
<protein>
    <submittedName>
        <fullName evidence="4">DUF4880 domain-containing protein</fullName>
    </submittedName>
</protein>
<evidence type="ECO:0000256" key="1">
    <source>
        <dbReference type="SAM" id="Phobius"/>
    </source>
</evidence>
<name>A0A6G4QYV0_9CAUL</name>
<feature type="transmembrane region" description="Helical" evidence="1">
    <location>
        <begin position="98"/>
        <end position="118"/>
    </location>
</feature>
<gene>
    <name evidence="4" type="ORF">G5B46_13970</name>
</gene>
<feature type="domain" description="FecR protein" evidence="2">
    <location>
        <begin position="124"/>
        <end position="213"/>
    </location>
</feature>
<evidence type="ECO:0000259" key="2">
    <source>
        <dbReference type="Pfam" id="PF04773"/>
    </source>
</evidence>
<organism evidence="4">
    <name type="scientific">Caulobacter sp. 602-2</name>
    <dbReference type="NCBI Taxonomy" id="2710887"/>
    <lineage>
        <taxon>Bacteria</taxon>
        <taxon>Pseudomonadati</taxon>
        <taxon>Pseudomonadota</taxon>
        <taxon>Alphaproteobacteria</taxon>
        <taxon>Caulobacterales</taxon>
        <taxon>Caulobacteraceae</taxon>
        <taxon>Caulobacter</taxon>
    </lineage>
</organism>
<dbReference type="PANTHER" id="PTHR30273">
    <property type="entry name" value="PERIPLASMIC SIGNAL SENSOR AND SIGMA FACTOR ACTIVATOR FECR-RELATED"/>
    <property type="match status" value="1"/>
</dbReference>
<comment type="caution">
    <text evidence="4">The sequence shown here is derived from an EMBL/GenBank/DDBJ whole genome shotgun (WGS) entry which is preliminary data.</text>
</comment>
<dbReference type="RefSeq" id="WP_165259535.1">
    <property type="nucleotide sequence ID" value="NZ_JAAKGT010000006.1"/>
</dbReference>
<dbReference type="Gene3D" id="2.60.120.1440">
    <property type="match status" value="1"/>
</dbReference>
<dbReference type="InterPro" id="IPR006860">
    <property type="entry name" value="FecR"/>
</dbReference>
<accession>A0A6G4QYV0</accession>
<dbReference type="EMBL" id="JAAKGT010000006">
    <property type="protein sequence ID" value="NGM50721.1"/>
    <property type="molecule type" value="Genomic_DNA"/>
</dbReference>
<reference evidence="4" key="1">
    <citation type="submission" date="2020-02" db="EMBL/GenBank/DDBJ databases">
        <authorList>
            <person name="Gao J."/>
            <person name="Sun J."/>
        </authorList>
    </citation>
    <scope>NUCLEOTIDE SEQUENCE</scope>
    <source>
        <strain evidence="4">602-2</strain>
    </source>
</reference>
<keyword evidence="1" id="KW-1133">Transmembrane helix</keyword>
<dbReference type="Pfam" id="PF04773">
    <property type="entry name" value="FecR"/>
    <property type="match status" value="1"/>
</dbReference>
<keyword evidence="1" id="KW-0812">Transmembrane</keyword>
<dbReference type="PIRSF" id="PIRSF018266">
    <property type="entry name" value="FecR"/>
    <property type="match status" value="1"/>
</dbReference>
<dbReference type="InterPro" id="IPR032623">
    <property type="entry name" value="FecR_N"/>
</dbReference>
<feature type="domain" description="FecR N-terminal" evidence="3">
    <location>
        <begin position="15"/>
        <end position="52"/>
    </location>
</feature>
<dbReference type="GO" id="GO:0016989">
    <property type="term" value="F:sigma factor antagonist activity"/>
    <property type="evidence" value="ECO:0007669"/>
    <property type="project" value="TreeGrafter"/>
</dbReference>